<evidence type="ECO:0000256" key="5">
    <source>
        <dbReference type="ARBA" id="ARBA00022989"/>
    </source>
</evidence>
<evidence type="ECO:0000313" key="10">
    <source>
        <dbReference type="EMBL" id="ORX85310.1"/>
    </source>
</evidence>
<evidence type="ECO:0000313" key="11">
    <source>
        <dbReference type="Proteomes" id="UP000193944"/>
    </source>
</evidence>
<keyword evidence="4 8" id="KW-0812">Transmembrane</keyword>
<dbReference type="EMBL" id="MCFG01000037">
    <property type="protein sequence ID" value="ORX85310.1"/>
    <property type="molecule type" value="Genomic_DNA"/>
</dbReference>
<reference evidence="10 11" key="2">
    <citation type="submission" date="2016-08" db="EMBL/GenBank/DDBJ databases">
        <title>Pervasive Adenine N6-methylation of Active Genes in Fungi.</title>
        <authorList>
            <consortium name="DOE Joint Genome Institute"/>
            <person name="Mondo S.J."/>
            <person name="Dannebaum R.O."/>
            <person name="Kuo R.C."/>
            <person name="Labutti K."/>
            <person name="Haridas S."/>
            <person name="Kuo A."/>
            <person name="Salamov A."/>
            <person name="Ahrendt S.R."/>
            <person name="Lipzen A."/>
            <person name="Sullivan W."/>
            <person name="Andreopoulos W.B."/>
            <person name="Clum A."/>
            <person name="Lindquist E."/>
            <person name="Daum C."/>
            <person name="Ramamoorthy G.K."/>
            <person name="Gryganskyi A."/>
            <person name="Culley D."/>
            <person name="Magnuson J.K."/>
            <person name="James T.Y."/>
            <person name="O'Malley M.A."/>
            <person name="Stajich J.E."/>
            <person name="Spatafora J.W."/>
            <person name="Visel A."/>
            <person name="Grigoriev I.V."/>
        </authorList>
    </citation>
    <scope>NUCLEOTIDE SEQUENCE [LARGE SCALE GENOMIC DNA]</scope>
    <source>
        <strain evidence="10 11">S4</strain>
    </source>
</reference>
<keyword evidence="3 9" id="KW-0813">Transport</keyword>
<dbReference type="InterPro" id="IPR023395">
    <property type="entry name" value="MCP_dom_sf"/>
</dbReference>
<dbReference type="Pfam" id="PF00153">
    <property type="entry name" value="Mito_carr"/>
    <property type="match status" value="3"/>
</dbReference>
<dbReference type="PANTHER" id="PTHR45758">
    <property type="entry name" value="MITOFERRIN-1-RELATED"/>
    <property type="match status" value="1"/>
</dbReference>
<evidence type="ECO:0000256" key="7">
    <source>
        <dbReference type="ARBA" id="ARBA00023136"/>
    </source>
</evidence>
<dbReference type="Proteomes" id="UP000193944">
    <property type="component" value="Unassembled WGS sequence"/>
</dbReference>
<dbReference type="GO" id="GO:0048250">
    <property type="term" value="P:iron import into the mitochondrion"/>
    <property type="evidence" value="ECO:0007669"/>
    <property type="project" value="TreeGrafter"/>
</dbReference>
<evidence type="ECO:0000256" key="4">
    <source>
        <dbReference type="ARBA" id="ARBA00022692"/>
    </source>
</evidence>
<evidence type="ECO:0000256" key="9">
    <source>
        <dbReference type="RuleBase" id="RU000488"/>
    </source>
</evidence>
<evidence type="ECO:0000256" key="2">
    <source>
        <dbReference type="ARBA" id="ARBA00006375"/>
    </source>
</evidence>
<dbReference type="STRING" id="1754192.A0A1Y1XHS7"/>
<dbReference type="AlphaFoldDB" id="A0A1Y1XHS7"/>
<name>A0A1Y1XHS7_9FUNG</name>
<organism evidence="10 11">
    <name type="scientific">Anaeromyces robustus</name>
    <dbReference type="NCBI Taxonomy" id="1754192"/>
    <lineage>
        <taxon>Eukaryota</taxon>
        <taxon>Fungi</taxon>
        <taxon>Fungi incertae sedis</taxon>
        <taxon>Chytridiomycota</taxon>
        <taxon>Chytridiomycota incertae sedis</taxon>
        <taxon>Neocallimastigomycetes</taxon>
        <taxon>Neocallimastigales</taxon>
        <taxon>Neocallimastigaceae</taxon>
        <taxon>Anaeromyces</taxon>
    </lineage>
</organism>
<dbReference type="PANTHER" id="PTHR45758:SF4">
    <property type="entry name" value="MITOFERRIN-1"/>
    <property type="match status" value="1"/>
</dbReference>
<dbReference type="InterPro" id="IPR018108">
    <property type="entry name" value="MCP_transmembrane"/>
</dbReference>
<comment type="subcellular location">
    <subcellularLocation>
        <location evidence="1">Mitochondrion membrane</location>
        <topology evidence="1">Multi-pass membrane protein</topology>
    </subcellularLocation>
</comment>
<evidence type="ECO:0000256" key="3">
    <source>
        <dbReference type="ARBA" id="ARBA00022448"/>
    </source>
</evidence>
<accession>A0A1Y1XHS7</accession>
<keyword evidence="6" id="KW-0496">Mitochondrion</keyword>
<comment type="similarity">
    <text evidence="2 9">Belongs to the mitochondrial carrier (TC 2.A.29) family.</text>
</comment>
<comment type="caution">
    <text evidence="10">The sequence shown here is derived from an EMBL/GenBank/DDBJ whole genome shotgun (WGS) entry which is preliminary data.</text>
</comment>
<dbReference type="GO" id="GO:0031966">
    <property type="term" value="C:mitochondrial membrane"/>
    <property type="evidence" value="ECO:0007669"/>
    <property type="project" value="UniProtKB-SubCell"/>
</dbReference>
<keyword evidence="7 8" id="KW-0472">Membrane</keyword>
<keyword evidence="5" id="KW-1133">Transmembrane helix</keyword>
<reference evidence="10 11" key="1">
    <citation type="submission" date="2016-08" db="EMBL/GenBank/DDBJ databases">
        <title>A Parts List for Fungal Cellulosomes Revealed by Comparative Genomics.</title>
        <authorList>
            <consortium name="DOE Joint Genome Institute"/>
            <person name="Haitjema C.H."/>
            <person name="Gilmore S.P."/>
            <person name="Henske J.K."/>
            <person name="Solomon K.V."/>
            <person name="De Groot R."/>
            <person name="Kuo A."/>
            <person name="Mondo S.J."/>
            <person name="Salamov A.A."/>
            <person name="Labutti K."/>
            <person name="Zhao Z."/>
            <person name="Chiniquy J."/>
            <person name="Barry K."/>
            <person name="Brewer H.M."/>
            <person name="Purvine S.O."/>
            <person name="Wright A.T."/>
            <person name="Boxma B."/>
            <person name="Van Alen T."/>
            <person name="Hackstein J.H."/>
            <person name="Baker S.E."/>
            <person name="Grigoriev I.V."/>
            <person name="O'Malley M.A."/>
        </authorList>
    </citation>
    <scope>NUCLEOTIDE SEQUENCE [LARGE SCALE GENOMIC DNA]</scope>
    <source>
        <strain evidence="10 11">S4</strain>
    </source>
</reference>
<sequence length="318" mass="35212">MLKSIFSVPEEPVTLKTNIKKDYYSKAEEEQDYESLPTQSLLINAGAGTLAGIAEHCVMFPVDSIKTRLQMITDGGKVASKNVYSLKGLWKGVGSMFMGAGPAHAVYYGSYEYFKHKMNIEEGKSHVKEAASGAIATVLSEAVLNPFDVIKQRMQVQSSKGMINCGINILKKEGIGAFYVSYPTTLLMNIPFNSIHFIIYEYYRKKLNPSGKYDPKSHIIAGAMAGGIASIITNPLDVSKTLLQLRGASSDSTIVHANGLWQASKIIYKRNGLIGFTKGMVPRMLYNMPSTAISWTAYEFCKYILNKKKQKEENEIDI</sequence>
<proteinExistence type="inferred from homology"/>
<evidence type="ECO:0000256" key="6">
    <source>
        <dbReference type="ARBA" id="ARBA00023128"/>
    </source>
</evidence>
<evidence type="ECO:0000256" key="8">
    <source>
        <dbReference type="PROSITE-ProRule" id="PRU00282"/>
    </source>
</evidence>
<evidence type="ECO:0000256" key="1">
    <source>
        <dbReference type="ARBA" id="ARBA00004225"/>
    </source>
</evidence>
<gene>
    <name evidence="10" type="ORF">BCR32DRAFT_325479</name>
</gene>
<dbReference type="SUPFAM" id="SSF103506">
    <property type="entry name" value="Mitochondrial carrier"/>
    <property type="match status" value="1"/>
</dbReference>
<dbReference type="GO" id="GO:0015093">
    <property type="term" value="F:ferrous iron transmembrane transporter activity"/>
    <property type="evidence" value="ECO:0007669"/>
    <property type="project" value="TreeGrafter"/>
</dbReference>
<protein>
    <submittedName>
        <fullName evidence="10">Mitoferrin</fullName>
    </submittedName>
</protein>
<feature type="repeat" description="Solcar" evidence="8">
    <location>
        <begin position="213"/>
        <end position="304"/>
    </location>
</feature>
<feature type="repeat" description="Solcar" evidence="8">
    <location>
        <begin position="39"/>
        <end position="117"/>
    </location>
</feature>
<dbReference type="PROSITE" id="PS50920">
    <property type="entry name" value="SOLCAR"/>
    <property type="match status" value="3"/>
</dbReference>
<keyword evidence="11" id="KW-1185">Reference proteome</keyword>
<dbReference type="Gene3D" id="1.50.40.10">
    <property type="entry name" value="Mitochondrial carrier domain"/>
    <property type="match status" value="1"/>
</dbReference>
<dbReference type="OrthoDB" id="43906at2759"/>
<feature type="repeat" description="Solcar" evidence="8">
    <location>
        <begin position="124"/>
        <end position="206"/>
    </location>
</feature>